<gene>
    <name evidence="2" type="ORF">T05_4448</name>
</gene>
<dbReference type="Proteomes" id="UP000055048">
    <property type="component" value="Unassembled WGS sequence"/>
</dbReference>
<organism evidence="2 3">
    <name type="scientific">Trichinella murrelli</name>
    <dbReference type="NCBI Taxonomy" id="144512"/>
    <lineage>
        <taxon>Eukaryota</taxon>
        <taxon>Metazoa</taxon>
        <taxon>Ecdysozoa</taxon>
        <taxon>Nematoda</taxon>
        <taxon>Enoplea</taxon>
        <taxon>Dorylaimia</taxon>
        <taxon>Trichinellida</taxon>
        <taxon>Trichinellidae</taxon>
        <taxon>Trichinella</taxon>
    </lineage>
</organism>
<feature type="region of interest" description="Disordered" evidence="1">
    <location>
        <begin position="1"/>
        <end position="37"/>
    </location>
</feature>
<name>A0A0V0SZA9_9BILA</name>
<proteinExistence type="predicted"/>
<comment type="caution">
    <text evidence="2">The sequence shown here is derived from an EMBL/GenBank/DDBJ whole genome shotgun (WGS) entry which is preliminary data.</text>
</comment>
<evidence type="ECO:0000313" key="2">
    <source>
        <dbReference type="EMBL" id="KRX32038.1"/>
    </source>
</evidence>
<protein>
    <submittedName>
        <fullName evidence="2">Uncharacterized protein</fullName>
    </submittedName>
</protein>
<evidence type="ECO:0000256" key="1">
    <source>
        <dbReference type="SAM" id="MobiDB-lite"/>
    </source>
</evidence>
<sequence>MRRNSTQSGVQSKGTPSLTLFSTQRSEVSGEQGMPWA</sequence>
<feature type="compositionally biased region" description="Polar residues" evidence="1">
    <location>
        <begin position="1"/>
        <end position="29"/>
    </location>
</feature>
<dbReference type="AlphaFoldDB" id="A0A0V0SZA9"/>
<evidence type="ECO:0000313" key="3">
    <source>
        <dbReference type="Proteomes" id="UP000055048"/>
    </source>
</evidence>
<reference evidence="2 3" key="1">
    <citation type="submission" date="2015-01" db="EMBL/GenBank/DDBJ databases">
        <title>Evolution of Trichinella species and genotypes.</title>
        <authorList>
            <person name="Korhonen P.K."/>
            <person name="Edoardo P."/>
            <person name="Giuseppe L.R."/>
            <person name="Gasser R.B."/>
        </authorList>
    </citation>
    <scope>NUCLEOTIDE SEQUENCE [LARGE SCALE GENOMIC DNA]</scope>
    <source>
        <strain evidence="2">ISS417</strain>
    </source>
</reference>
<keyword evidence="3" id="KW-1185">Reference proteome</keyword>
<accession>A0A0V0SZA9</accession>
<dbReference type="EMBL" id="JYDJ01001423">
    <property type="protein sequence ID" value="KRX32038.1"/>
    <property type="molecule type" value="Genomic_DNA"/>
</dbReference>